<evidence type="ECO:0000256" key="6">
    <source>
        <dbReference type="SAM" id="Phobius"/>
    </source>
</evidence>
<keyword evidence="2" id="KW-0813">Transport</keyword>
<comment type="caution">
    <text evidence="7">The sequence shown here is derived from an EMBL/GenBank/DDBJ whole genome shotgun (WGS) entry which is preliminary data.</text>
</comment>
<feature type="transmembrane region" description="Helical" evidence="6">
    <location>
        <begin position="371"/>
        <end position="388"/>
    </location>
</feature>
<dbReference type="Proteomes" id="UP000077628">
    <property type="component" value="Unassembled WGS sequence"/>
</dbReference>
<dbReference type="PANTHER" id="PTHR43243:SF4">
    <property type="entry name" value="CATIONIC AMINO ACID TRANSPORTER 4"/>
    <property type="match status" value="1"/>
</dbReference>
<comment type="subcellular location">
    <subcellularLocation>
        <location evidence="1">Membrane</location>
        <topology evidence="1">Multi-pass membrane protein</topology>
    </subcellularLocation>
</comment>
<keyword evidence="8" id="KW-1185">Reference proteome</keyword>
<dbReference type="InterPro" id="IPR002293">
    <property type="entry name" value="AA/rel_permease1"/>
</dbReference>
<feature type="transmembrane region" description="Helical" evidence="6">
    <location>
        <begin position="318"/>
        <end position="341"/>
    </location>
</feature>
<evidence type="ECO:0000256" key="1">
    <source>
        <dbReference type="ARBA" id="ARBA00004141"/>
    </source>
</evidence>
<feature type="transmembrane region" description="Helical" evidence="6">
    <location>
        <begin position="37"/>
        <end position="63"/>
    </location>
</feature>
<feature type="transmembrane region" description="Helical" evidence="6">
    <location>
        <begin position="69"/>
        <end position="89"/>
    </location>
</feature>
<keyword evidence="3 6" id="KW-0812">Transmembrane</keyword>
<dbReference type="GO" id="GO:0015171">
    <property type="term" value="F:amino acid transmembrane transporter activity"/>
    <property type="evidence" value="ECO:0007669"/>
    <property type="project" value="TreeGrafter"/>
</dbReference>
<organism evidence="7 8">
    <name type="scientific">Methylomonas koyamae</name>
    <dbReference type="NCBI Taxonomy" id="702114"/>
    <lineage>
        <taxon>Bacteria</taxon>
        <taxon>Pseudomonadati</taxon>
        <taxon>Pseudomonadota</taxon>
        <taxon>Gammaproteobacteria</taxon>
        <taxon>Methylococcales</taxon>
        <taxon>Methylococcaceae</taxon>
        <taxon>Methylomonas</taxon>
    </lineage>
</organism>
<feature type="transmembrane region" description="Helical" evidence="6">
    <location>
        <begin position="159"/>
        <end position="179"/>
    </location>
</feature>
<evidence type="ECO:0000313" key="8">
    <source>
        <dbReference type="Proteomes" id="UP000077628"/>
    </source>
</evidence>
<sequence length="480" mass="50233">MTGRFNSKNTALDSAIAQNWASGRRDRGQAELLQPGLGVLHLLALGVGAIVGTGILTLIGVGVAKAGPAVIVAFGFAGLVCACAALAYAEMATAIPKAGGAYTYTRVVIGETAGWFVGWCLILEYSLVVSAVAVGWSGYAAPILQDWLGISTTWLVAPARGGIVNLPAVAIIGAVAGLLTLGTKESATCNAWLVVLKIGALLMFVALAARGFDASHLQPFMPYGFAKTVGADGVERGVMVAAAIIFFAFYGFDAIATAAEEARRPDRDLAVGIIGSMLICVAIYIAVALAALGALDYRRFADSVEPLALVLRELGSPLAAKCLGFTAVAALPTVILAFFYGQSRIFFAMARDGLLPNGLARVSRRGNPVRTTWFTAALVGGVAGFFPLAEIAALANAGTLLAFATVALCMLVDRHRAPGAVRKFSAPWPWLTGSVAILGCGYLFVSLPTKTQIGFFIWNGFGLLIYLIFHCPRFSMFGRR</sequence>
<feature type="transmembrane region" description="Helical" evidence="6">
    <location>
        <begin position="451"/>
        <end position="469"/>
    </location>
</feature>
<protein>
    <submittedName>
        <fullName evidence="7">Amino acid permease</fullName>
    </submittedName>
</protein>
<gene>
    <name evidence="7" type="ORF">A1355_02770</name>
</gene>
<dbReference type="AlphaFoldDB" id="A0A177NV16"/>
<feature type="transmembrane region" description="Helical" evidence="6">
    <location>
        <begin position="269"/>
        <end position="295"/>
    </location>
</feature>
<dbReference type="RefSeq" id="WP_064027139.1">
    <property type="nucleotide sequence ID" value="NZ_LUUK01000111.1"/>
</dbReference>
<keyword evidence="4 6" id="KW-1133">Transmembrane helix</keyword>
<feature type="transmembrane region" description="Helical" evidence="6">
    <location>
        <begin position="237"/>
        <end position="257"/>
    </location>
</feature>
<accession>A0A177NV16</accession>
<feature type="transmembrane region" description="Helical" evidence="6">
    <location>
        <begin position="191"/>
        <end position="212"/>
    </location>
</feature>
<dbReference type="Gene3D" id="1.20.1740.10">
    <property type="entry name" value="Amino acid/polyamine transporter I"/>
    <property type="match status" value="1"/>
</dbReference>
<dbReference type="EMBL" id="LUUK01000111">
    <property type="protein sequence ID" value="OAI21113.1"/>
    <property type="molecule type" value="Genomic_DNA"/>
</dbReference>
<name>A0A177NV16_9GAMM</name>
<dbReference type="GO" id="GO:0016020">
    <property type="term" value="C:membrane"/>
    <property type="evidence" value="ECO:0007669"/>
    <property type="project" value="UniProtKB-SubCell"/>
</dbReference>
<reference evidence="8" key="1">
    <citation type="submission" date="2016-03" db="EMBL/GenBank/DDBJ databases">
        <authorList>
            <person name="Heylen K."/>
            <person name="De Vos P."/>
            <person name="Vekeman B."/>
        </authorList>
    </citation>
    <scope>NUCLEOTIDE SEQUENCE [LARGE SCALE GENOMIC DNA]</scope>
    <source>
        <strain evidence="8">R-45383</strain>
    </source>
</reference>
<dbReference type="PIRSF" id="PIRSF006060">
    <property type="entry name" value="AA_transporter"/>
    <property type="match status" value="1"/>
</dbReference>
<feature type="transmembrane region" description="Helical" evidence="6">
    <location>
        <begin position="116"/>
        <end position="139"/>
    </location>
</feature>
<dbReference type="STRING" id="702114.A1355_02770"/>
<evidence type="ECO:0000313" key="7">
    <source>
        <dbReference type="EMBL" id="OAI21113.1"/>
    </source>
</evidence>
<evidence type="ECO:0000256" key="2">
    <source>
        <dbReference type="ARBA" id="ARBA00022448"/>
    </source>
</evidence>
<dbReference type="PANTHER" id="PTHR43243">
    <property type="entry name" value="INNER MEMBRANE TRANSPORTER YGJI-RELATED"/>
    <property type="match status" value="1"/>
</dbReference>
<dbReference type="Pfam" id="PF13520">
    <property type="entry name" value="AA_permease_2"/>
    <property type="match status" value="1"/>
</dbReference>
<feature type="transmembrane region" description="Helical" evidence="6">
    <location>
        <begin position="424"/>
        <end position="445"/>
    </location>
</feature>
<proteinExistence type="predicted"/>
<evidence type="ECO:0000256" key="5">
    <source>
        <dbReference type="ARBA" id="ARBA00023136"/>
    </source>
</evidence>
<evidence type="ECO:0000256" key="4">
    <source>
        <dbReference type="ARBA" id="ARBA00022989"/>
    </source>
</evidence>
<keyword evidence="5 6" id="KW-0472">Membrane</keyword>
<evidence type="ECO:0000256" key="3">
    <source>
        <dbReference type="ARBA" id="ARBA00022692"/>
    </source>
</evidence>